<evidence type="ECO:0000256" key="1">
    <source>
        <dbReference type="SAM" id="Phobius"/>
    </source>
</evidence>
<keyword evidence="1" id="KW-0472">Membrane</keyword>
<organism evidence="2 3">
    <name type="scientific">Rotaria sordida</name>
    <dbReference type="NCBI Taxonomy" id="392033"/>
    <lineage>
        <taxon>Eukaryota</taxon>
        <taxon>Metazoa</taxon>
        <taxon>Spiralia</taxon>
        <taxon>Gnathifera</taxon>
        <taxon>Rotifera</taxon>
        <taxon>Eurotatoria</taxon>
        <taxon>Bdelloidea</taxon>
        <taxon>Philodinida</taxon>
        <taxon>Philodinidae</taxon>
        <taxon>Rotaria</taxon>
    </lineage>
</organism>
<keyword evidence="1" id="KW-1133">Transmembrane helix</keyword>
<dbReference type="AlphaFoldDB" id="A0A820LTS5"/>
<evidence type="ECO:0000313" key="2">
    <source>
        <dbReference type="EMBL" id="CAF4361974.1"/>
    </source>
</evidence>
<protein>
    <submittedName>
        <fullName evidence="2">Uncharacterized protein</fullName>
    </submittedName>
</protein>
<accession>A0A820LTS5</accession>
<gene>
    <name evidence="2" type="ORF">OTI717_LOCUS43879</name>
</gene>
<feature type="non-terminal residue" evidence="2">
    <location>
        <position position="1"/>
    </location>
</feature>
<comment type="caution">
    <text evidence="2">The sequence shown here is derived from an EMBL/GenBank/DDBJ whole genome shotgun (WGS) entry which is preliminary data.</text>
</comment>
<dbReference type="Proteomes" id="UP000663823">
    <property type="component" value="Unassembled WGS sequence"/>
</dbReference>
<dbReference type="EMBL" id="CAJOAX010067413">
    <property type="protein sequence ID" value="CAF4361974.1"/>
    <property type="molecule type" value="Genomic_DNA"/>
</dbReference>
<keyword evidence="1" id="KW-0812">Transmembrane</keyword>
<reference evidence="2" key="1">
    <citation type="submission" date="2021-02" db="EMBL/GenBank/DDBJ databases">
        <authorList>
            <person name="Nowell W R."/>
        </authorList>
    </citation>
    <scope>NUCLEOTIDE SEQUENCE</scope>
</reference>
<name>A0A820LTS5_9BILA</name>
<evidence type="ECO:0000313" key="3">
    <source>
        <dbReference type="Proteomes" id="UP000663823"/>
    </source>
</evidence>
<sequence length="40" mass="4687">FKILTTAILYRLIIKHKLTRQQWFALSLLFFGGLTYSLGN</sequence>
<feature type="transmembrane region" description="Helical" evidence="1">
    <location>
        <begin position="21"/>
        <end position="39"/>
    </location>
</feature>
<proteinExistence type="predicted"/>